<proteinExistence type="predicted"/>
<keyword evidence="3" id="KW-1185">Reference proteome</keyword>
<evidence type="ECO:0000256" key="1">
    <source>
        <dbReference type="SAM" id="MobiDB-lite"/>
    </source>
</evidence>
<sequence length="133" mass="15651">MNTNNWKAIIIEIDNIPIVYDLNEENKLVHKFKRRRNRKILKSKHNKKGISDEDADSSNIQQKNENYLICPKQDLFPNSSIIINFDAYKPKLLISDSMVIEKKLDLPPFPSFNENNIFDINDDINEILNYDDI</sequence>
<organism evidence="2 3">
    <name type="scientific">Tritrichomonas musculus</name>
    <dbReference type="NCBI Taxonomy" id="1915356"/>
    <lineage>
        <taxon>Eukaryota</taxon>
        <taxon>Metamonada</taxon>
        <taxon>Parabasalia</taxon>
        <taxon>Tritrichomonadida</taxon>
        <taxon>Tritrichomonadidae</taxon>
        <taxon>Tritrichomonas</taxon>
    </lineage>
</organism>
<name>A0ABR2L3Q4_9EUKA</name>
<evidence type="ECO:0000313" key="3">
    <source>
        <dbReference type="Proteomes" id="UP001470230"/>
    </source>
</evidence>
<protein>
    <submittedName>
        <fullName evidence="2">Uncharacterized protein</fullName>
    </submittedName>
</protein>
<evidence type="ECO:0000313" key="2">
    <source>
        <dbReference type="EMBL" id="KAK8898005.1"/>
    </source>
</evidence>
<feature type="compositionally biased region" description="Basic residues" evidence="1">
    <location>
        <begin position="39"/>
        <end position="48"/>
    </location>
</feature>
<dbReference type="Proteomes" id="UP001470230">
    <property type="component" value="Unassembled WGS sequence"/>
</dbReference>
<feature type="region of interest" description="Disordered" evidence="1">
    <location>
        <begin position="39"/>
        <end position="58"/>
    </location>
</feature>
<reference evidence="2 3" key="1">
    <citation type="submission" date="2024-04" db="EMBL/GenBank/DDBJ databases">
        <title>Tritrichomonas musculus Genome.</title>
        <authorList>
            <person name="Alves-Ferreira E."/>
            <person name="Grigg M."/>
            <person name="Lorenzi H."/>
            <person name="Galac M."/>
        </authorList>
    </citation>
    <scope>NUCLEOTIDE SEQUENCE [LARGE SCALE GENOMIC DNA]</scope>
    <source>
        <strain evidence="2 3">EAF2021</strain>
    </source>
</reference>
<accession>A0ABR2L3Q4</accession>
<gene>
    <name evidence="2" type="ORF">M9Y10_000253</name>
</gene>
<dbReference type="EMBL" id="JAPFFF010000001">
    <property type="protein sequence ID" value="KAK8898005.1"/>
    <property type="molecule type" value="Genomic_DNA"/>
</dbReference>
<comment type="caution">
    <text evidence="2">The sequence shown here is derived from an EMBL/GenBank/DDBJ whole genome shotgun (WGS) entry which is preliminary data.</text>
</comment>